<evidence type="ECO:0008006" key="3">
    <source>
        <dbReference type="Google" id="ProtNLM"/>
    </source>
</evidence>
<dbReference type="Gene3D" id="3.10.450.620">
    <property type="entry name" value="JHP933, nucleotidyltransferase-like core domain"/>
    <property type="match status" value="1"/>
</dbReference>
<feature type="non-terminal residue" evidence="1">
    <location>
        <position position="1"/>
    </location>
</feature>
<reference evidence="2" key="1">
    <citation type="submission" date="2017-09" db="EMBL/GenBank/DDBJ databases">
        <title>Depth-based differentiation of microbial function through sediment-hosted aquifers and enrichment of novel symbionts in the deep terrestrial subsurface.</title>
        <authorList>
            <person name="Probst A.J."/>
            <person name="Ladd B."/>
            <person name="Jarett J.K."/>
            <person name="Geller-Mcgrath D.E."/>
            <person name="Sieber C.M.K."/>
            <person name="Emerson J.B."/>
            <person name="Anantharaman K."/>
            <person name="Thomas B.C."/>
            <person name="Malmstrom R."/>
            <person name="Stieglmeier M."/>
            <person name="Klingl A."/>
            <person name="Woyke T."/>
            <person name="Ryan C.M."/>
            <person name="Banfield J.F."/>
        </authorList>
    </citation>
    <scope>NUCLEOTIDE SEQUENCE [LARGE SCALE GENOMIC DNA]</scope>
</reference>
<organism evidence="1 2">
    <name type="scientific">Candidatus Magasanikbacteria bacterium CG_4_10_14_0_8_um_filter_32_14</name>
    <dbReference type="NCBI Taxonomy" id="1974640"/>
    <lineage>
        <taxon>Bacteria</taxon>
        <taxon>Candidatus Magasanikiibacteriota</taxon>
    </lineage>
</organism>
<dbReference type="Proteomes" id="UP000229449">
    <property type="component" value="Unassembled WGS sequence"/>
</dbReference>
<dbReference type="EMBL" id="PFMA01000084">
    <property type="protein sequence ID" value="PIY93107.1"/>
    <property type="molecule type" value="Genomic_DNA"/>
</dbReference>
<proteinExistence type="predicted"/>
<comment type="caution">
    <text evidence="1">The sequence shown here is derived from an EMBL/GenBank/DDBJ whole genome shotgun (WGS) entry which is preliminary data.</text>
</comment>
<sequence>VKYKGSDKISFIGGTSLRFFYNLPRFSEDLDFDNFGLSEQEFDEIIKELVKDLVLRGFVIDSLVKFKGAYHCYLRFSNLLYQNNLSTHVDEKILVKIDTTKQDFIFKPERKFFNRYGITEEIQVNPIDILMAQKTMALLGRKRAKGRDFFDFVFLDGITKPNLEYLKKELGIDSLEKLKVLIIERCSILNFDDLAKDVEPFLFNFDDVAKVRKFRQYITGWNV</sequence>
<gene>
    <name evidence="1" type="ORF">COY69_03405</name>
</gene>
<dbReference type="InterPro" id="IPR014942">
    <property type="entry name" value="AbiEii"/>
</dbReference>
<name>A0A2M7R969_9BACT</name>
<evidence type="ECO:0000313" key="2">
    <source>
        <dbReference type="Proteomes" id="UP000229449"/>
    </source>
</evidence>
<accession>A0A2M7R969</accession>
<dbReference type="Pfam" id="PF08843">
    <property type="entry name" value="AbiEii"/>
    <property type="match status" value="1"/>
</dbReference>
<evidence type="ECO:0000313" key="1">
    <source>
        <dbReference type="EMBL" id="PIY93107.1"/>
    </source>
</evidence>
<dbReference type="AlphaFoldDB" id="A0A2M7R969"/>
<protein>
    <recommendedName>
        <fullName evidence="3">Nucleotidyl transferase AbiEii/AbiGii toxin family protein</fullName>
    </recommendedName>
</protein>